<evidence type="ECO:0000256" key="2">
    <source>
        <dbReference type="ARBA" id="ARBA00022737"/>
    </source>
</evidence>
<keyword evidence="3 4" id="KW-0129">CBS domain</keyword>
<dbReference type="STRING" id="1280954.HPO_09685"/>
<proteinExistence type="inferred from homology"/>
<evidence type="ECO:0000313" key="6">
    <source>
        <dbReference type="EMBL" id="KCZ98474.1"/>
    </source>
</evidence>
<gene>
    <name evidence="6" type="ORF">HPO_09685</name>
</gene>
<feature type="domain" description="CBS" evidence="5">
    <location>
        <begin position="32"/>
        <end position="92"/>
    </location>
</feature>
<dbReference type="EMBL" id="ARYM01000010">
    <property type="protein sequence ID" value="KCZ98474.1"/>
    <property type="molecule type" value="Genomic_DNA"/>
</dbReference>
<evidence type="ECO:0000256" key="1">
    <source>
        <dbReference type="ARBA" id="ARBA00006446"/>
    </source>
</evidence>
<dbReference type="InterPro" id="IPR036318">
    <property type="entry name" value="FAD-bd_PCMH-like_sf"/>
</dbReference>
<comment type="similarity">
    <text evidence="1">Belongs to the UPF0053 family. Hemolysin C subfamily.</text>
</comment>
<dbReference type="InterPro" id="IPR000644">
    <property type="entry name" value="CBS_dom"/>
</dbReference>
<organism evidence="6 7">
    <name type="scientific">Hyphomonas polymorpha PS728</name>
    <dbReference type="NCBI Taxonomy" id="1280954"/>
    <lineage>
        <taxon>Bacteria</taxon>
        <taxon>Pseudomonadati</taxon>
        <taxon>Pseudomonadota</taxon>
        <taxon>Alphaproteobacteria</taxon>
        <taxon>Hyphomonadales</taxon>
        <taxon>Hyphomonadaceae</taxon>
        <taxon>Hyphomonas</taxon>
    </lineage>
</organism>
<name>A0A062VIS7_9PROT</name>
<dbReference type="Pfam" id="PF03471">
    <property type="entry name" value="CorC_HlyC"/>
    <property type="match status" value="1"/>
</dbReference>
<dbReference type="InterPro" id="IPR016169">
    <property type="entry name" value="FAD-bd_PCMH_sub2"/>
</dbReference>
<dbReference type="Gene3D" id="3.30.465.10">
    <property type="match status" value="1"/>
</dbReference>
<dbReference type="FunFam" id="3.10.580.10:FF:000002">
    <property type="entry name" value="Magnesium/cobalt efflux protein CorC"/>
    <property type="match status" value="1"/>
</dbReference>
<dbReference type="SUPFAM" id="SSF54631">
    <property type="entry name" value="CBS-domain pair"/>
    <property type="match status" value="1"/>
</dbReference>
<dbReference type="PROSITE" id="PS51371">
    <property type="entry name" value="CBS"/>
    <property type="match status" value="2"/>
</dbReference>
<evidence type="ECO:0000313" key="7">
    <source>
        <dbReference type="Proteomes" id="UP000027100"/>
    </source>
</evidence>
<dbReference type="CDD" id="cd04590">
    <property type="entry name" value="CBS_pair_CorC_HlyC_assoc"/>
    <property type="match status" value="1"/>
</dbReference>
<protein>
    <submittedName>
        <fullName evidence="6">CBS/transporter associated domain-containing protein</fullName>
    </submittedName>
</protein>
<dbReference type="SMART" id="SM01091">
    <property type="entry name" value="CorC_HlyC"/>
    <property type="match status" value="1"/>
</dbReference>
<dbReference type="PATRIC" id="fig|1280954.3.peg.1962"/>
<comment type="caution">
    <text evidence="6">The sequence shown here is derived from an EMBL/GenBank/DDBJ whole genome shotgun (WGS) entry which is preliminary data.</text>
</comment>
<dbReference type="InterPro" id="IPR046342">
    <property type="entry name" value="CBS_dom_sf"/>
</dbReference>
<dbReference type="Proteomes" id="UP000027100">
    <property type="component" value="Unassembled WGS sequence"/>
</dbReference>
<feature type="domain" description="CBS" evidence="5">
    <location>
        <begin position="99"/>
        <end position="160"/>
    </location>
</feature>
<dbReference type="PANTHER" id="PTHR22777">
    <property type="entry name" value="HEMOLYSIN-RELATED"/>
    <property type="match status" value="1"/>
</dbReference>
<reference evidence="6 7" key="1">
    <citation type="journal article" date="2014" name="Antonie Van Leeuwenhoek">
        <title>Hyphomonas beringensis sp. nov. and Hyphomonas chukchiensis sp. nov., isolated from surface seawater of the Bering Sea and Chukchi Sea.</title>
        <authorList>
            <person name="Li C."/>
            <person name="Lai Q."/>
            <person name="Li G."/>
            <person name="Dong C."/>
            <person name="Wang J."/>
            <person name="Liao Y."/>
            <person name="Shao Z."/>
        </authorList>
    </citation>
    <scope>NUCLEOTIDE SEQUENCE [LARGE SCALE GENOMIC DNA]</scope>
    <source>
        <strain evidence="6 7">PS728</strain>
    </source>
</reference>
<sequence>MNTGRDAEPTDAPQVMRLRLAEFEELRVDDVMVPRADIKAVEAGIDFQELLEVFAEVTHSRLPVFRETLDDPIGFVHIKDLVTELAKGGTPPRRPLERMHREVLYVPPSMKLTDLLVKMQATRIHLALVVDEYGGTDGLLTLEDLVEVIVGDIEDEHDDEEAMFVRRSPRLWEADARMEIEDFQEESGVDLSLDDLDADIDTLGGVAFALAGKVPARGEVLRHPGGTEIEIVDADSRRVRRLRLRLPEPPPQPAAEE</sequence>
<dbReference type="InterPro" id="IPR044751">
    <property type="entry name" value="Ion_transp-like_CBS"/>
</dbReference>
<dbReference type="GO" id="GO:0005886">
    <property type="term" value="C:plasma membrane"/>
    <property type="evidence" value="ECO:0007669"/>
    <property type="project" value="TreeGrafter"/>
</dbReference>
<accession>A0A062VIS7</accession>
<dbReference type="Gene3D" id="3.10.580.10">
    <property type="entry name" value="CBS-domain"/>
    <property type="match status" value="1"/>
</dbReference>
<dbReference type="GO" id="GO:0050660">
    <property type="term" value="F:flavin adenine dinucleotide binding"/>
    <property type="evidence" value="ECO:0007669"/>
    <property type="project" value="InterPro"/>
</dbReference>
<keyword evidence="2" id="KW-0677">Repeat</keyword>
<keyword evidence="7" id="KW-1185">Reference proteome</keyword>
<dbReference type="Pfam" id="PF00571">
    <property type="entry name" value="CBS"/>
    <property type="match status" value="2"/>
</dbReference>
<evidence type="ECO:0000259" key="5">
    <source>
        <dbReference type="PROSITE" id="PS51371"/>
    </source>
</evidence>
<evidence type="ECO:0000256" key="3">
    <source>
        <dbReference type="ARBA" id="ARBA00023122"/>
    </source>
</evidence>
<evidence type="ECO:0000256" key="4">
    <source>
        <dbReference type="PROSITE-ProRule" id="PRU00703"/>
    </source>
</evidence>
<dbReference type="PANTHER" id="PTHR22777:SF27">
    <property type="entry name" value="MAGNESIUM AND COBALT EFFLUX PROTEIN CORC"/>
    <property type="match status" value="1"/>
</dbReference>
<dbReference type="SMART" id="SM00116">
    <property type="entry name" value="CBS"/>
    <property type="match status" value="2"/>
</dbReference>
<dbReference type="SUPFAM" id="SSF56176">
    <property type="entry name" value="FAD-binding/transporter-associated domain-like"/>
    <property type="match status" value="1"/>
</dbReference>
<dbReference type="InterPro" id="IPR005170">
    <property type="entry name" value="Transptr-assoc_dom"/>
</dbReference>
<dbReference type="AlphaFoldDB" id="A0A062VIS7"/>
<dbReference type="eggNOG" id="COG1253">
    <property type="taxonomic scope" value="Bacteria"/>
</dbReference>